<protein>
    <recommendedName>
        <fullName evidence="6">Ribosomal RNA large subunit methyltransferase F</fullName>
        <ecNumber evidence="6">2.1.1.181</ecNumber>
    </recommendedName>
    <alternativeName>
        <fullName evidence="6">23S rRNA mA1618 methyltransferase</fullName>
    </alternativeName>
    <alternativeName>
        <fullName evidence="6">rRNA adenine N-6-methyltransferase</fullName>
    </alternativeName>
</protein>
<dbReference type="SUPFAM" id="SSF53335">
    <property type="entry name" value="S-adenosyl-L-methionine-dependent methyltransferases"/>
    <property type="match status" value="1"/>
</dbReference>
<proteinExistence type="inferred from homology"/>
<evidence type="ECO:0000313" key="11">
    <source>
        <dbReference type="Proteomes" id="UP000539710"/>
    </source>
</evidence>
<gene>
    <name evidence="6 9" type="primary">rlmF</name>
    <name evidence="9" type="ORF">H1R16_02700</name>
    <name evidence="8" type="ORF">H2507_00575</name>
</gene>
<evidence type="ECO:0000313" key="9">
    <source>
        <dbReference type="EMBL" id="QMS98935.1"/>
    </source>
</evidence>
<dbReference type="AlphaFoldDB" id="A0A7D7LU38"/>
<evidence type="ECO:0000256" key="3">
    <source>
        <dbReference type="ARBA" id="ARBA00022603"/>
    </source>
</evidence>
<feature type="region of interest" description="Disordered" evidence="7">
    <location>
        <begin position="310"/>
        <end position="330"/>
    </location>
</feature>
<dbReference type="KEGG" id="cbau:H1R16_02700"/>
<keyword evidence="4 6" id="KW-0808">Transferase</keyword>
<reference evidence="11" key="2">
    <citation type="submission" date="2020-07" db="EMBL/GenBank/DDBJ databases">
        <title>Flavobacterium sp. xlx-214.</title>
        <authorList>
            <person name="Yang C."/>
        </authorList>
    </citation>
    <scope>NUCLEOTIDE SEQUENCE [LARGE SCALE GENOMIC DNA]</scope>
    <source>
        <strain evidence="11">CX-624</strain>
    </source>
</reference>
<dbReference type="Gene3D" id="3.40.50.150">
    <property type="entry name" value="Vaccinia Virus protein VP39"/>
    <property type="match status" value="1"/>
</dbReference>
<evidence type="ECO:0000256" key="1">
    <source>
        <dbReference type="ARBA" id="ARBA00022490"/>
    </source>
</evidence>
<evidence type="ECO:0000256" key="5">
    <source>
        <dbReference type="ARBA" id="ARBA00022691"/>
    </source>
</evidence>
<organism evidence="9 10">
    <name type="scientific">Marnyiella aurantia</name>
    <dbReference type="NCBI Taxonomy" id="2758037"/>
    <lineage>
        <taxon>Bacteria</taxon>
        <taxon>Pseudomonadati</taxon>
        <taxon>Bacteroidota</taxon>
        <taxon>Flavobacteriia</taxon>
        <taxon>Flavobacteriales</taxon>
        <taxon>Weeksellaceae</taxon>
        <taxon>Marnyiella</taxon>
    </lineage>
</organism>
<dbReference type="HAMAP" id="MF_01848">
    <property type="entry name" value="23SrRNA_methyltr_F"/>
    <property type="match status" value="1"/>
</dbReference>
<dbReference type="GO" id="GO:0005737">
    <property type="term" value="C:cytoplasm"/>
    <property type="evidence" value="ECO:0007669"/>
    <property type="project" value="UniProtKB-SubCell"/>
</dbReference>
<dbReference type="Proteomes" id="UP000539710">
    <property type="component" value="Unassembled WGS sequence"/>
</dbReference>
<dbReference type="PANTHER" id="PTHR13393">
    <property type="entry name" value="SAM-DEPENDENT METHYLTRANSFERASE"/>
    <property type="match status" value="1"/>
</dbReference>
<accession>A0A7D7LU38</accession>
<evidence type="ECO:0000313" key="8">
    <source>
        <dbReference type="EMBL" id="MBA5245657.1"/>
    </source>
</evidence>
<dbReference type="PANTHER" id="PTHR13393:SF0">
    <property type="entry name" value="RNA N6-ADENOSINE-METHYLTRANSFERASE METTL16"/>
    <property type="match status" value="1"/>
</dbReference>
<comment type="subcellular location">
    <subcellularLocation>
        <location evidence="6">Cytoplasm</location>
    </subcellularLocation>
</comment>
<dbReference type="EMBL" id="CP059472">
    <property type="protein sequence ID" value="QMS98935.1"/>
    <property type="molecule type" value="Genomic_DNA"/>
</dbReference>
<evidence type="ECO:0000256" key="2">
    <source>
        <dbReference type="ARBA" id="ARBA00022552"/>
    </source>
</evidence>
<evidence type="ECO:0000256" key="6">
    <source>
        <dbReference type="HAMAP-Rule" id="MF_01848"/>
    </source>
</evidence>
<dbReference type="PIRSF" id="PIRSF029038">
    <property type="entry name" value="Mtase_YbiN_prd"/>
    <property type="match status" value="1"/>
</dbReference>
<dbReference type="EMBL" id="JACEUX010000001">
    <property type="protein sequence ID" value="MBA5245657.1"/>
    <property type="molecule type" value="Genomic_DNA"/>
</dbReference>
<evidence type="ECO:0000256" key="7">
    <source>
        <dbReference type="SAM" id="MobiDB-lite"/>
    </source>
</evidence>
<comment type="catalytic activity">
    <reaction evidence="6">
        <text>adenosine(1618) in 23S rRNA + S-adenosyl-L-methionine = N(6)-methyladenosine(1618) in 23S rRNA + S-adenosyl-L-homocysteine + H(+)</text>
        <dbReference type="Rhea" id="RHEA:16497"/>
        <dbReference type="Rhea" id="RHEA-COMP:10229"/>
        <dbReference type="Rhea" id="RHEA-COMP:10231"/>
        <dbReference type="ChEBI" id="CHEBI:15378"/>
        <dbReference type="ChEBI" id="CHEBI:57856"/>
        <dbReference type="ChEBI" id="CHEBI:59789"/>
        <dbReference type="ChEBI" id="CHEBI:74411"/>
        <dbReference type="ChEBI" id="CHEBI:74449"/>
        <dbReference type="EC" id="2.1.1.181"/>
    </reaction>
</comment>
<evidence type="ECO:0000256" key="4">
    <source>
        <dbReference type="ARBA" id="ARBA00022679"/>
    </source>
</evidence>
<dbReference type="NCBIfam" id="NF008725">
    <property type="entry name" value="PRK11727.1"/>
    <property type="match status" value="1"/>
</dbReference>
<dbReference type="GO" id="GO:0070475">
    <property type="term" value="P:rRNA base methylation"/>
    <property type="evidence" value="ECO:0007669"/>
    <property type="project" value="TreeGrafter"/>
</dbReference>
<dbReference type="InterPro" id="IPR029063">
    <property type="entry name" value="SAM-dependent_MTases_sf"/>
</dbReference>
<comment type="function">
    <text evidence="6">Specifically methylates the adenine in position 1618 of 23S rRNA.</text>
</comment>
<evidence type="ECO:0000313" key="10">
    <source>
        <dbReference type="Proteomes" id="UP000515349"/>
    </source>
</evidence>
<keyword evidence="5 6" id="KW-0949">S-adenosyl-L-methionine</keyword>
<name>A0A7D7LU38_9FLAO</name>
<reference evidence="8" key="3">
    <citation type="submission" date="2020-07" db="EMBL/GenBank/DDBJ databases">
        <authorList>
            <person name="Yang C."/>
        </authorList>
    </citation>
    <scope>NUCLEOTIDE SEQUENCE</scope>
    <source>
        <strain evidence="8">Cx-624</strain>
    </source>
</reference>
<keyword evidence="3 6" id="KW-0489">Methyltransferase</keyword>
<dbReference type="InterPro" id="IPR010286">
    <property type="entry name" value="METTL16/RlmF"/>
</dbReference>
<dbReference type="InterPro" id="IPR016909">
    <property type="entry name" value="rRNA_lsu_MeTfrase_F"/>
</dbReference>
<dbReference type="Proteomes" id="UP000515349">
    <property type="component" value="Chromosome"/>
</dbReference>
<dbReference type="Pfam" id="PF05971">
    <property type="entry name" value="Methyltransf_10"/>
    <property type="match status" value="1"/>
</dbReference>
<dbReference type="EC" id="2.1.1.181" evidence="6"/>
<keyword evidence="2 6" id="KW-0698">rRNA processing</keyword>
<reference evidence="9 10" key="1">
    <citation type="submission" date="2020-07" db="EMBL/GenBank/DDBJ databases">
        <title>Chryseobacterium sp.cx-624.</title>
        <authorList>
            <person name="Yang C."/>
        </authorList>
    </citation>
    <scope>NUCLEOTIDE SEQUENCE [LARGE SCALE GENOMIC DNA]</scope>
    <source>
        <strain evidence="9">Cx-624</strain>
        <strain evidence="10">cx-624</strain>
    </source>
</reference>
<keyword evidence="11" id="KW-1185">Reference proteome</keyword>
<sequence length="330" mass="37357">MSTEKTRLHIRNKNRERYDLNALKEAEPALSNHIKPNKYGDDSVDFASPEAVKLLNKALLNHYYGIRNWDFPAENLCPPIPGRADYPHYMADLLGQSNFGNIPEGEKITVLDVGVGANCIYPIIGVTEYGWNFIGSDADSKSADSASSIVETNEQLKEKVAIRLQSDSENIFRGIIGEDERIDFTLCNPPFHSSADEAEKGSQRKVRNLTGKQPTDTDLNFAGISQELIYPGGEIAFIRKMIDESRTFGKNCYWFTTLVSKESNLKKVYSALEEAGIVYRKTIPMGTGNKVSRIVAWTFLTREEQKEWRESRWKDNKTEDKSVKELNNDD</sequence>
<comment type="similarity">
    <text evidence="6">Belongs to the methyltransferase superfamily. METTL16/RlmF family.</text>
</comment>
<dbReference type="RefSeq" id="WP_181885782.1">
    <property type="nucleotide sequence ID" value="NZ_CP059472.1"/>
</dbReference>
<dbReference type="GO" id="GO:0052907">
    <property type="term" value="F:23S rRNA (adenine(1618)-N(6))-methyltransferase activity"/>
    <property type="evidence" value="ECO:0007669"/>
    <property type="project" value="UniProtKB-EC"/>
</dbReference>
<keyword evidence="1 6" id="KW-0963">Cytoplasm</keyword>